<gene>
    <name evidence="1" type="ORF">HPC62_07330</name>
</gene>
<protein>
    <submittedName>
        <fullName evidence="1">Uncharacterized protein</fullName>
    </submittedName>
</protein>
<name>A0A6M8BB32_9CYAN</name>
<dbReference type="RefSeq" id="WP_172354440.1">
    <property type="nucleotide sequence ID" value="NZ_CP053661.1"/>
</dbReference>
<evidence type="ECO:0000313" key="1">
    <source>
        <dbReference type="EMBL" id="QKD82037.1"/>
    </source>
</evidence>
<proteinExistence type="predicted"/>
<dbReference type="AlphaFoldDB" id="A0A6M8BB32"/>
<keyword evidence="2" id="KW-1185">Reference proteome</keyword>
<sequence length="149" mass="17063">MILSLFGLRLVGDRPERNRPEKKGRSHLQEEPETLLANTTIGLIRALYQAWLKDPDLTPEGEQLLPQEWEQKIEVLKLKLGRLHQKLMSSGPDCLTHLWKPLISRRGRWPKSSSDQALRLQLRSYGPDCLTQVVERVETSSTEGKGELT</sequence>
<dbReference type="KEGG" id="theu:HPC62_07330"/>
<accession>A0A6M8BB32</accession>
<organism evidence="1 2">
    <name type="scientific">Thermoleptolyngbya sichuanensis A183</name>
    <dbReference type="NCBI Taxonomy" id="2737172"/>
    <lineage>
        <taxon>Bacteria</taxon>
        <taxon>Bacillati</taxon>
        <taxon>Cyanobacteriota</taxon>
        <taxon>Cyanophyceae</taxon>
        <taxon>Oculatellales</taxon>
        <taxon>Oculatellaceae</taxon>
        <taxon>Thermoleptolyngbya</taxon>
        <taxon>Thermoleptolyngbya sichuanensis</taxon>
    </lineage>
</organism>
<reference evidence="1 2" key="1">
    <citation type="submission" date="2020-05" db="EMBL/GenBank/DDBJ databases">
        <title>Complete genome sequence of of a novel Thermoleptolyngbya strain isolated from hot springs of Ganzi, Sichuan China.</title>
        <authorList>
            <person name="Tang J."/>
            <person name="Daroch M."/>
            <person name="Li L."/>
            <person name="Waleron K."/>
            <person name="Waleron M."/>
            <person name="Waleron M."/>
        </authorList>
    </citation>
    <scope>NUCLEOTIDE SEQUENCE [LARGE SCALE GENOMIC DNA]</scope>
    <source>
        <strain evidence="1 2">PKUAC-SCTA183</strain>
    </source>
</reference>
<dbReference type="EMBL" id="CP053661">
    <property type="protein sequence ID" value="QKD82037.1"/>
    <property type="molecule type" value="Genomic_DNA"/>
</dbReference>
<evidence type="ECO:0000313" key="2">
    <source>
        <dbReference type="Proteomes" id="UP000505210"/>
    </source>
</evidence>
<dbReference type="Proteomes" id="UP000505210">
    <property type="component" value="Chromosome"/>
</dbReference>